<keyword evidence="5 6" id="KW-0472">Membrane</keyword>
<evidence type="ECO:0000313" key="8">
    <source>
        <dbReference type="EMBL" id="KIL40664.1"/>
    </source>
</evidence>
<evidence type="ECO:0000313" key="9">
    <source>
        <dbReference type="Proteomes" id="UP000031967"/>
    </source>
</evidence>
<comment type="caution">
    <text evidence="8">The sequence shown here is derived from an EMBL/GenBank/DDBJ whole genome shotgun (WGS) entry which is preliminary data.</text>
</comment>
<dbReference type="InterPro" id="IPR051461">
    <property type="entry name" value="UPF0750_membrane"/>
</dbReference>
<evidence type="ECO:0000256" key="3">
    <source>
        <dbReference type="ARBA" id="ARBA00022692"/>
    </source>
</evidence>
<dbReference type="EMBL" id="JXAK01000018">
    <property type="protein sequence ID" value="KIL40664.1"/>
    <property type="molecule type" value="Genomic_DNA"/>
</dbReference>
<dbReference type="Proteomes" id="UP000031967">
    <property type="component" value="Unassembled WGS sequence"/>
</dbReference>
<protein>
    <submittedName>
        <fullName evidence="8">Membrane protein</fullName>
    </submittedName>
</protein>
<sequence>MARRKPLFPPGSPWLPAVEYMLLGFGSLVMAASFNMFLQPNQIASGGVAGLSILVQHWFGIQPALTQWALNIPIFLLSLWVFGGKFGVRAAVGSLVFPLFVLLTSRLPPLTTNTLLASLYGGIGTGLGLGIVFRGRGSTGGLGLAAQIVHKLTGISLGICVAIFDGLVIVGAGITFTPEKALFALIGLFVMSKTIDIVQVGFRYSKVAFIISGETEAIRRAILYELDRGLTQLSGWGGYTQDERTVLMVVVAQNEVLKLKALVRAADPDAFVIISDTAEVLGEGFRRHG</sequence>
<accession>A0ABR5AHZ7</accession>
<dbReference type="PANTHER" id="PTHR33545:SF9">
    <property type="entry name" value="UPF0750 MEMBRANE PROTEIN YITE"/>
    <property type="match status" value="1"/>
</dbReference>
<feature type="transmembrane region" description="Helical" evidence="6">
    <location>
        <begin position="114"/>
        <end position="133"/>
    </location>
</feature>
<dbReference type="CDD" id="cd16380">
    <property type="entry name" value="YitT_C"/>
    <property type="match status" value="1"/>
</dbReference>
<evidence type="ECO:0000256" key="1">
    <source>
        <dbReference type="ARBA" id="ARBA00004651"/>
    </source>
</evidence>
<dbReference type="RefSeq" id="WP_041047831.1">
    <property type="nucleotide sequence ID" value="NZ_JXAK01000018.1"/>
</dbReference>
<comment type="subcellular location">
    <subcellularLocation>
        <location evidence="1">Cell membrane</location>
        <topology evidence="1">Multi-pass membrane protein</topology>
    </subcellularLocation>
</comment>
<dbReference type="PANTHER" id="PTHR33545">
    <property type="entry name" value="UPF0750 MEMBRANE PROTEIN YITT-RELATED"/>
    <property type="match status" value="1"/>
</dbReference>
<evidence type="ECO:0000256" key="5">
    <source>
        <dbReference type="ARBA" id="ARBA00023136"/>
    </source>
</evidence>
<feature type="transmembrane region" description="Helical" evidence="6">
    <location>
        <begin position="154"/>
        <end position="176"/>
    </location>
</feature>
<feature type="domain" description="DUF2179" evidence="7">
    <location>
        <begin position="228"/>
        <end position="282"/>
    </location>
</feature>
<keyword evidence="3 6" id="KW-0812">Transmembrane</keyword>
<dbReference type="InterPro" id="IPR003740">
    <property type="entry name" value="YitT"/>
</dbReference>
<evidence type="ECO:0000256" key="6">
    <source>
        <dbReference type="SAM" id="Phobius"/>
    </source>
</evidence>
<evidence type="ECO:0000256" key="2">
    <source>
        <dbReference type="ARBA" id="ARBA00022475"/>
    </source>
</evidence>
<evidence type="ECO:0000256" key="4">
    <source>
        <dbReference type="ARBA" id="ARBA00022989"/>
    </source>
</evidence>
<reference evidence="8 9" key="1">
    <citation type="submission" date="2014-12" db="EMBL/GenBank/DDBJ databases">
        <title>Draft genome sequence of Paenibacillus kamchatkensis strain B-2647.</title>
        <authorList>
            <person name="Karlyshev A.V."/>
            <person name="Kudryashova E.B."/>
        </authorList>
    </citation>
    <scope>NUCLEOTIDE SEQUENCE [LARGE SCALE GENOMIC DNA]</scope>
    <source>
        <strain evidence="8 9">VKM B-2647</strain>
    </source>
</reference>
<feature type="transmembrane region" description="Helical" evidence="6">
    <location>
        <begin position="182"/>
        <end position="202"/>
    </location>
</feature>
<dbReference type="Gene3D" id="3.30.70.120">
    <property type="match status" value="1"/>
</dbReference>
<dbReference type="InterPro" id="IPR015867">
    <property type="entry name" value="N-reg_PII/ATP_PRibTrfase_C"/>
</dbReference>
<dbReference type="PIRSF" id="PIRSF006483">
    <property type="entry name" value="Membrane_protein_YitT"/>
    <property type="match status" value="1"/>
</dbReference>
<proteinExistence type="predicted"/>
<name>A0ABR5AHZ7_9BACL</name>
<dbReference type="InterPro" id="IPR019264">
    <property type="entry name" value="DUF2179"/>
</dbReference>
<feature type="transmembrane region" description="Helical" evidence="6">
    <location>
        <begin position="90"/>
        <end position="108"/>
    </location>
</feature>
<feature type="transmembrane region" description="Helical" evidence="6">
    <location>
        <begin position="43"/>
        <end position="59"/>
    </location>
</feature>
<feature type="transmembrane region" description="Helical" evidence="6">
    <location>
        <begin position="20"/>
        <end position="38"/>
    </location>
</feature>
<dbReference type="Pfam" id="PF10035">
    <property type="entry name" value="DUF2179"/>
    <property type="match status" value="1"/>
</dbReference>
<dbReference type="Pfam" id="PF02588">
    <property type="entry name" value="YitT_membrane"/>
    <property type="match status" value="1"/>
</dbReference>
<keyword evidence="9" id="KW-1185">Reference proteome</keyword>
<keyword evidence="2" id="KW-1003">Cell membrane</keyword>
<keyword evidence="4 6" id="KW-1133">Transmembrane helix</keyword>
<organism evidence="8 9">
    <name type="scientific">Gordoniibacillus kamchatkensis</name>
    <dbReference type="NCBI Taxonomy" id="1590651"/>
    <lineage>
        <taxon>Bacteria</taxon>
        <taxon>Bacillati</taxon>
        <taxon>Bacillota</taxon>
        <taxon>Bacilli</taxon>
        <taxon>Bacillales</taxon>
        <taxon>Paenibacillaceae</taxon>
        <taxon>Gordoniibacillus</taxon>
    </lineage>
</organism>
<evidence type="ECO:0000259" key="7">
    <source>
        <dbReference type="Pfam" id="PF10035"/>
    </source>
</evidence>
<gene>
    <name evidence="8" type="ORF">SD70_12180</name>
</gene>